<reference evidence="1 2" key="1">
    <citation type="journal article" date="2011" name="Genome Biol.">
        <title>Comparative genome sequence analysis underscores mycoparasitism as the ancestral life style of Trichoderma.</title>
        <authorList>
            <person name="Kubicek C.P."/>
            <person name="Herrera-Estrella A."/>
            <person name="Seidl-Seiboth V."/>
            <person name="Martinez D.A."/>
            <person name="Druzhinina I.S."/>
            <person name="Thon M."/>
            <person name="Zeilinger S."/>
            <person name="Casas-Flores S."/>
            <person name="Horwitz B.A."/>
            <person name="Mukherjee P.K."/>
            <person name="Mukherjee M."/>
            <person name="Kredics L."/>
            <person name="Alcaraz L.D."/>
            <person name="Aerts A."/>
            <person name="Antal Z."/>
            <person name="Atanasova L."/>
            <person name="Cervantes-Badillo M.G."/>
            <person name="Challacombe J."/>
            <person name="Chertkov O."/>
            <person name="McCluskey K."/>
            <person name="Coulpier F."/>
            <person name="Deshpande N."/>
            <person name="von Doehren H."/>
            <person name="Ebbole D.J."/>
            <person name="Esquivel-Naranjo E.U."/>
            <person name="Fekete E."/>
            <person name="Flipphi M."/>
            <person name="Glaser F."/>
            <person name="Gomez-Rodriguez E.Y."/>
            <person name="Gruber S."/>
            <person name="Han C."/>
            <person name="Henrissat B."/>
            <person name="Hermosa R."/>
            <person name="Hernandez-Onate M."/>
            <person name="Karaffa L."/>
            <person name="Kosti I."/>
            <person name="Le Crom S."/>
            <person name="Lindquist E."/>
            <person name="Lucas S."/>
            <person name="Luebeck M."/>
            <person name="Luebeck P.S."/>
            <person name="Margeot A."/>
            <person name="Metz B."/>
            <person name="Misra M."/>
            <person name="Nevalainen H."/>
            <person name="Omann M."/>
            <person name="Packer N."/>
            <person name="Perrone G."/>
            <person name="Uresti-Rivera E.E."/>
            <person name="Salamov A."/>
            <person name="Schmoll M."/>
            <person name="Seiboth B."/>
            <person name="Shapiro H."/>
            <person name="Sukno S."/>
            <person name="Tamayo-Ramos J.A."/>
            <person name="Tisch D."/>
            <person name="Wiest A."/>
            <person name="Wilkinson H.H."/>
            <person name="Zhang M."/>
            <person name="Coutinho P.M."/>
            <person name="Kenerley C.M."/>
            <person name="Monte E."/>
            <person name="Baker S.E."/>
            <person name="Grigoriev I.V."/>
        </authorList>
    </citation>
    <scope>NUCLEOTIDE SEQUENCE [LARGE SCALE GENOMIC DNA]</scope>
    <source>
        <strain evidence="2">ATCC 20476 / IMI 206040</strain>
    </source>
</reference>
<protein>
    <submittedName>
        <fullName evidence="1">Uncharacterized protein</fullName>
    </submittedName>
</protein>
<name>G9NGY4_HYPAI</name>
<gene>
    <name evidence="1" type="ORF">TRIATDRAFT_297286</name>
</gene>
<accession>G9NGY4</accession>
<dbReference type="Proteomes" id="UP000005426">
    <property type="component" value="Unassembled WGS sequence"/>
</dbReference>
<sequence>MIYDTRKASGEERLRQARTAPIDHDIQIQVPQLDLRRWALRIDSKCIALSSSSSVAY</sequence>
<dbReference type="AlphaFoldDB" id="G9NGY4"/>
<evidence type="ECO:0000313" key="2">
    <source>
        <dbReference type="Proteomes" id="UP000005426"/>
    </source>
</evidence>
<dbReference type="HOGENOM" id="CLU_2996763_0_0_1"/>
<evidence type="ECO:0000313" key="1">
    <source>
        <dbReference type="EMBL" id="EHK49882.1"/>
    </source>
</evidence>
<dbReference type="EMBL" id="ABDG02000015">
    <property type="protein sequence ID" value="EHK49882.1"/>
    <property type="molecule type" value="Genomic_DNA"/>
</dbReference>
<proteinExistence type="predicted"/>
<comment type="caution">
    <text evidence="1">The sequence shown here is derived from an EMBL/GenBank/DDBJ whole genome shotgun (WGS) entry which is preliminary data.</text>
</comment>
<organism evidence="1 2">
    <name type="scientific">Hypocrea atroviridis (strain ATCC 20476 / IMI 206040)</name>
    <name type="common">Trichoderma atroviride</name>
    <dbReference type="NCBI Taxonomy" id="452589"/>
    <lineage>
        <taxon>Eukaryota</taxon>
        <taxon>Fungi</taxon>
        <taxon>Dikarya</taxon>
        <taxon>Ascomycota</taxon>
        <taxon>Pezizomycotina</taxon>
        <taxon>Sordariomycetes</taxon>
        <taxon>Hypocreomycetidae</taxon>
        <taxon>Hypocreales</taxon>
        <taxon>Hypocreaceae</taxon>
        <taxon>Trichoderma</taxon>
    </lineage>
</organism>
<keyword evidence="2" id="KW-1185">Reference proteome</keyword>